<evidence type="ECO:0000313" key="3">
    <source>
        <dbReference type="Proteomes" id="UP000815325"/>
    </source>
</evidence>
<dbReference type="InterPro" id="IPR044250">
    <property type="entry name" value="MenF-like"/>
</dbReference>
<feature type="compositionally biased region" description="Low complexity" evidence="1">
    <location>
        <begin position="339"/>
        <end position="351"/>
    </location>
</feature>
<feature type="compositionally biased region" description="Basic residues" evidence="1">
    <location>
        <begin position="410"/>
        <end position="419"/>
    </location>
</feature>
<comment type="caution">
    <text evidence="2">The sequence shown here is derived from an EMBL/GenBank/DDBJ whole genome shotgun (WGS) entry which is preliminary data.</text>
</comment>
<feature type="compositionally biased region" description="Low complexity" evidence="1">
    <location>
        <begin position="250"/>
        <end position="262"/>
    </location>
</feature>
<organism evidence="2 3">
    <name type="scientific">Dunaliella salina</name>
    <name type="common">Green alga</name>
    <name type="synonym">Protococcus salinus</name>
    <dbReference type="NCBI Taxonomy" id="3046"/>
    <lineage>
        <taxon>Eukaryota</taxon>
        <taxon>Viridiplantae</taxon>
        <taxon>Chlorophyta</taxon>
        <taxon>core chlorophytes</taxon>
        <taxon>Chlorophyceae</taxon>
        <taxon>CS clade</taxon>
        <taxon>Chlamydomonadales</taxon>
        <taxon>Dunaliellaceae</taxon>
        <taxon>Dunaliella</taxon>
    </lineage>
</organism>
<feature type="compositionally biased region" description="Polar residues" evidence="1">
    <location>
        <begin position="283"/>
        <end position="326"/>
    </location>
</feature>
<dbReference type="EMBL" id="MU069621">
    <property type="protein sequence ID" value="KAF5837293.1"/>
    <property type="molecule type" value="Genomic_DNA"/>
</dbReference>
<name>A0ABQ7GRQ2_DUNSA</name>
<dbReference type="PANTHER" id="PTHR47253">
    <property type="match status" value="1"/>
</dbReference>
<evidence type="ECO:0000256" key="1">
    <source>
        <dbReference type="SAM" id="MobiDB-lite"/>
    </source>
</evidence>
<dbReference type="Proteomes" id="UP000815325">
    <property type="component" value="Unassembled WGS sequence"/>
</dbReference>
<sequence length="428" mass="44222">MDMSWKAAHLPPAHISTNKSTLVSRPLRCCKRRSRRVAGATGRAAYEALDLHPVNPSAPALTPPTKPTAQPGTPRPAVQPNAAASGLDVLPVMTITTETLASQTSIAEAVAALAAHLPAVLAKYSPLASGVVRLEVPVARGATALQWLAGQELAPAAHEGDGGEAFDGAAVKQMQRFLSPDQPRVRILGGTRFNSGQTPSPEWQTFGAYLFVLPLLEYLEVEGGGVLAATLAWDSAVSEPMAPPSPEPAQPFFSASTSSSPPHHNQHAQQAGSSGSAVGMNAPSLSNTDDQNGVSSSSNMDRNDITSSASSSTERNGSSHSRSTASHAGKHKGGGNTNPSDRSSSPSSSSSFLRDAQETSSRSSRPCTPAGHLSARGTGAPSLGLAVAAAAEALQSLQPAAPRTAPAHHVQVRHNHTHPHPPPTFLHT</sequence>
<evidence type="ECO:0000313" key="2">
    <source>
        <dbReference type="EMBL" id="KAF5837293.1"/>
    </source>
</evidence>
<protein>
    <submittedName>
        <fullName evidence="2">Uncharacterized protein</fullName>
    </submittedName>
</protein>
<feature type="region of interest" description="Disordered" evidence="1">
    <location>
        <begin position="238"/>
        <end position="376"/>
    </location>
</feature>
<dbReference type="PANTHER" id="PTHR47253:SF4">
    <property type="entry name" value="ISOCHORISMATE SYNTHASE 2, CHLOROPLASTIC"/>
    <property type="match status" value="1"/>
</dbReference>
<proteinExistence type="predicted"/>
<reference evidence="2" key="1">
    <citation type="submission" date="2017-08" db="EMBL/GenBank/DDBJ databases">
        <authorList>
            <person name="Polle J.E."/>
            <person name="Barry K."/>
            <person name="Cushman J."/>
            <person name="Schmutz J."/>
            <person name="Tran D."/>
            <person name="Hathwaick L.T."/>
            <person name="Yim W.C."/>
            <person name="Jenkins J."/>
            <person name="Mckie-Krisberg Z.M."/>
            <person name="Prochnik S."/>
            <person name="Lindquist E."/>
            <person name="Dockter R.B."/>
            <person name="Adam C."/>
            <person name="Molina H."/>
            <person name="Bunkerborg J."/>
            <person name="Jin E."/>
            <person name="Buchheim M."/>
            <person name="Magnuson J."/>
        </authorList>
    </citation>
    <scope>NUCLEOTIDE SEQUENCE</scope>
    <source>
        <strain evidence="2">CCAP 19/18</strain>
    </source>
</reference>
<gene>
    <name evidence="2" type="ORF">DUNSADRAFT_4556</name>
</gene>
<feature type="compositionally biased region" description="Polar residues" evidence="1">
    <location>
        <begin position="267"/>
        <end position="276"/>
    </location>
</feature>
<accession>A0ABQ7GRQ2</accession>
<feature type="region of interest" description="Disordered" evidence="1">
    <location>
        <begin position="53"/>
        <end position="81"/>
    </location>
</feature>
<keyword evidence="3" id="KW-1185">Reference proteome</keyword>
<feature type="region of interest" description="Disordered" evidence="1">
    <location>
        <begin position="399"/>
        <end position="428"/>
    </location>
</feature>